<dbReference type="PANTHER" id="PTHR33734:SF22">
    <property type="entry name" value="MEMBRANE-BOUND LYTIC MUREIN TRANSGLYCOSYLASE D"/>
    <property type="match status" value="1"/>
</dbReference>
<feature type="chain" id="PRO_5031101259" evidence="1">
    <location>
        <begin position="31"/>
        <end position="378"/>
    </location>
</feature>
<evidence type="ECO:0000313" key="4">
    <source>
        <dbReference type="Proteomes" id="UP000567246"/>
    </source>
</evidence>
<organism evidence="3 4">
    <name type="scientific">Micrococcus endophyticus</name>
    <dbReference type="NCBI Taxonomy" id="455343"/>
    <lineage>
        <taxon>Bacteria</taxon>
        <taxon>Bacillati</taxon>
        <taxon>Actinomycetota</taxon>
        <taxon>Actinomycetes</taxon>
        <taxon>Micrococcales</taxon>
        <taxon>Micrococcaceae</taxon>
        <taxon>Micrococcus</taxon>
    </lineage>
</organism>
<proteinExistence type="predicted"/>
<dbReference type="InterPro" id="IPR018392">
    <property type="entry name" value="LysM"/>
</dbReference>
<dbReference type="EMBL" id="JACHMW010000001">
    <property type="protein sequence ID" value="MBB5847924.1"/>
    <property type="molecule type" value="Genomic_DNA"/>
</dbReference>
<sequence length="378" mass="39936">MSHTPSRRLRHALAGGAVPLLLLTGLPAQAQAQEAPVHTVRPGDTLTAISAAHGVPLVDLFRLNGLDHESIIYPGDAIRLTGEAAPAAAAGTYTVQPDDGWWIIARRTGVSAAELQRLNGMSASTMLHPGMVLTTAGKAAAPAPTPAPTPAPAPATGDVIRYTVVSGDSMWGISQRFEVSIPRLRELNGLTRSSMLHPGQVLVISDGTLEVEPVSDVQPIGDTFLGRTYPSHVTASANENLRLLRSVPQPSPEQMREIVRETAVRMGVDPRLALGHAYTESRFRMASVSPANAIGAMQVIPITGEFASELVGRELNLLDPYDNAVAGVAYIKYVQDRTPTLDTGIGAYYQGLGGVLQGGLSAEGRTYVATVRAAMAMF</sequence>
<dbReference type="InterPro" id="IPR036779">
    <property type="entry name" value="LysM_dom_sf"/>
</dbReference>
<dbReference type="AlphaFoldDB" id="A0A7W9JHQ9"/>
<gene>
    <name evidence="3" type="ORF">HDA33_000488</name>
</gene>
<dbReference type="Pfam" id="PF01464">
    <property type="entry name" value="SLT"/>
    <property type="match status" value="1"/>
</dbReference>
<dbReference type="RefSeq" id="WP_184170529.1">
    <property type="nucleotide sequence ID" value="NZ_BAABAG010000021.1"/>
</dbReference>
<feature type="signal peptide" evidence="1">
    <location>
        <begin position="1"/>
        <end position="30"/>
    </location>
</feature>
<dbReference type="Pfam" id="PF01476">
    <property type="entry name" value="LysM"/>
    <property type="match status" value="3"/>
</dbReference>
<name>A0A7W9JHQ9_9MICC</name>
<dbReference type="SUPFAM" id="SSF53955">
    <property type="entry name" value="Lysozyme-like"/>
    <property type="match status" value="1"/>
</dbReference>
<keyword evidence="4" id="KW-1185">Reference proteome</keyword>
<comment type="caution">
    <text evidence="3">The sequence shown here is derived from an EMBL/GenBank/DDBJ whole genome shotgun (WGS) entry which is preliminary data.</text>
</comment>
<dbReference type="InterPro" id="IPR023346">
    <property type="entry name" value="Lysozyme-like_dom_sf"/>
</dbReference>
<feature type="domain" description="LysM" evidence="2">
    <location>
        <begin position="160"/>
        <end position="204"/>
    </location>
</feature>
<evidence type="ECO:0000256" key="1">
    <source>
        <dbReference type="SAM" id="SignalP"/>
    </source>
</evidence>
<feature type="domain" description="LysM" evidence="2">
    <location>
        <begin position="91"/>
        <end position="135"/>
    </location>
</feature>
<dbReference type="PANTHER" id="PTHR33734">
    <property type="entry name" value="LYSM DOMAIN-CONTAINING GPI-ANCHORED PROTEIN 2"/>
    <property type="match status" value="1"/>
</dbReference>
<feature type="domain" description="LysM" evidence="2">
    <location>
        <begin position="36"/>
        <end position="80"/>
    </location>
</feature>
<keyword evidence="1" id="KW-0732">Signal</keyword>
<accession>A0A7W9JHQ9</accession>
<dbReference type="SUPFAM" id="SSF54106">
    <property type="entry name" value="LysM domain"/>
    <property type="match status" value="3"/>
</dbReference>
<dbReference type="Gene3D" id="1.10.530.10">
    <property type="match status" value="1"/>
</dbReference>
<dbReference type="CDD" id="cd00118">
    <property type="entry name" value="LysM"/>
    <property type="match status" value="3"/>
</dbReference>
<reference evidence="3 4" key="1">
    <citation type="submission" date="2020-08" db="EMBL/GenBank/DDBJ databases">
        <title>Sequencing the genomes of 1000 actinobacteria strains.</title>
        <authorList>
            <person name="Klenk H.-P."/>
        </authorList>
    </citation>
    <scope>NUCLEOTIDE SEQUENCE [LARGE SCALE GENOMIC DNA]</scope>
    <source>
        <strain evidence="3 4">DSM 17945</strain>
    </source>
</reference>
<evidence type="ECO:0000259" key="2">
    <source>
        <dbReference type="PROSITE" id="PS51782"/>
    </source>
</evidence>
<dbReference type="InterPro" id="IPR008258">
    <property type="entry name" value="Transglycosylase_SLT_dom_1"/>
</dbReference>
<dbReference type="GO" id="GO:0008932">
    <property type="term" value="F:lytic endotransglycosylase activity"/>
    <property type="evidence" value="ECO:0007669"/>
    <property type="project" value="TreeGrafter"/>
</dbReference>
<dbReference type="Proteomes" id="UP000567246">
    <property type="component" value="Unassembled WGS sequence"/>
</dbReference>
<dbReference type="SMART" id="SM00257">
    <property type="entry name" value="LysM"/>
    <property type="match status" value="3"/>
</dbReference>
<dbReference type="PROSITE" id="PS51782">
    <property type="entry name" value="LYSM"/>
    <property type="match status" value="3"/>
</dbReference>
<protein>
    <submittedName>
        <fullName evidence="3">LysM repeat protein</fullName>
    </submittedName>
</protein>
<evidence type="ECO:0000313" key="3">
    <source>
        <dbReference type="EMBL" id="MBB5847924.1"/>
    </source>
</evidence>
<dbReference type="Gene3D" id="3.10.350.10">
    <property type="entry name" value="LysM domain"/>
    <property type="match status" value="3"/>
</dbReference>